<name>A0ABD0YG21_9HEMI</name>
<feature type="domain" description="Hyaluronan/mRNA-binding protein" evidence="4">
    <location>
        <begin position="188"/>
        <end position="228"/>
    </location>
</feature>
<feature type="region of interest" description="Disordered" evidence="3">
    <location>
        <begin position="19"/>
        <end position="125"/>
    </location>
</feature>
<comment type="caution">
    <text evidence="6">The sequence shown here is derived from an EMBL/GenBank/DDBJ whole genome shotgun (WGS) entry which is preliminary data.</text>
</comment>
<evidence type="ECO:0000256" key="3">
    <source>
        <dbReference type="SAM" id="MobiDB-lite"/>
    </source>
</evidence>
<dbReference type="InterPro" id="IPR006861">
    <property type="entry name" value="HABP4_PAIRBP1-bd"/>
</dbReference>
<feature type="domain" description="Intracellular hyaluronan-binding protein 4 N-terminal" evidence="5">
    <location>
        <begin position="6"/>
        <end position="126"/>
    </location>
</feature>
<dbReference type="InterPro" id="IPR032381">
    <property type="entry name" value="IHABP4_N"/>
</dbReference>
<feature type="compositionally biased region" description="Basic and acidic residues" evidence="3">
    <location>
        <begin position="184"/>
        <end position="197"/>
    </location>
</feature>
<dbReference type="PANTHER" id="PTHR12299">
    <property type="entry name" value="HYALURONIC ACID-BINDING PROTEIN 4"/>
    <property type="match status" value="1"/>
</dbReference>
<keyword evidence="7" id="KW-1185">Reference proteome</keyword>
<feature type="compositionally biased region" description="Gly residues" evidence="3">
    <location>
        <begin position="159"/>
        <end position="177"/>
    </location>
</feature>
<dbReference type="InterPro" id="IPR039764">
    <property type="entry name" value="HABP4/SERBP1-like"/>
</dbReference>
<reference evidence="6 7" key="1">
    <citation type="submission" date="2024-07" db="EMBL/GenBank/DDBJ databases">
        <title>Chromosome-level genome assembly of the water stick insect Ranatra chinensis (Heteroptera: Nepidae).</title>
        <authorList>
            <person name="Liu X."/>
        </authorList>
    </citation>
    <scope>NUCLEOTIDE SEQUENCE [LARGE SCALE GENOMIC DNA]</scope>
    <source>
        <strain evidence="6">Cailab_2021Rc</strain>
        <tissue evidence="6">Muscle</tissue>
    </source>
</reference>
<dbReference type="Pfam" id="PF04774">
    <property type="entry name" value="HABP4_PAI-RBP1"/>
    <property type="match status" value="1"/>
</dbReference>
<proteinExistence type="inferred from homology"/>
<organism evidence="6 7">
    <name type="scientific">Ranatra chinensis</name>
    <dbReference type="NCBI Taxonomy" id="642074"/>
    <lineage>
        <taxon>Eukaryota</taxon>
        <taxon>Metazoa</taxon>
        <taxon>Ecdysozoa</taxon>
        <taxon>Arthropoda</taxon>
        <taxon>Hexapoda</taxon>
        <taxon>Insecta</taxon>
        <taxon>Pterygota</taxon>
        <taxon>Neoptera</taxon>
        <taxon>Paraneoptera</taxon>
        <taxon>Hemiptera</taxon>
        <taxon>Heteroptera</taxon>
        <taxon>Panheteroptera</taxon>
        <taxon>Nepomorpha</taxon>
        <taxon>Nepidae</taxon>
        <taxon>Ranatrinae</taxon>
        <taxon>Ranatra</taxon>
    </lineage>
</organism>
<evidence type="ECO:0000256" key="2">
    <source>
        <dbReference type="ARBA" id="ARBA00035118"/>
    </source>
</evidence>
<dbReference type="Pfam" id="PF16174">
    <property type="entry name" value="IHABP4_N"/>
    <property type="match status" value="1"/>
</dbReference>
<evidence type="ECO:0000259" key="4">
    <source>
        <dbReference type="Pfam" id="PF04774"/>
    </source>
</evidence>
<feature type="region of interest" description="Disordered" evidence="3">
    <location>
        <begin position="148"/>
        <end position="229"/>
    </location>
</feature>
<accession>A0ABD0YG21</accession>
<dbReference type="PANTHER" id="PTHR12299:SF17">
    <property type="entry name" value="AT19571P-RELATED"/>
    <property type="match status" value="1"/>
</dbReference>
<evidence type="ECO:0000313" key="7">
    <source>
        <dbReference type="Proteomes" id="UP001558652"/>
    </source>
</evidence>
<evidence type="ECO:0000256" key="1">
    <source>
        <dbReference type="ARBA" id="ARBA00022845"/>
    </source>
</evidence>
<protein>
    <recommendedName>
        <fullName evidence="8">Hyaluronan/mRNA-binding protein domain-containing protein</fullName>
    </recommendedName>
</protein>
<evidence type="ECO:0000313" key="6">
    <source>
        <dbReference type="EMBL" id="KAL1130261.1"/>
    </source>
</evidence>
<evidence type="ECO:0008006" key="8">
    <source>
        <dbReference type="Google" id="ProtNLM"/>
    </source>
</evidence>
<gene>
    <name evidence="6" type="ORF">AAG570_013199</name>
</gene>
<dbReference type="GO" id="GO:0006417">
    <property type="term" value="P:regulation of translation"/>
    <property type="evidence" value="ECO:0007669"/>
    <property type="project" value="UniProtKB-KW"/>
</dbReference>
<dbReference type="Proteomes" id="UP001558652">
    <property type="component" value="Unassembled WGS sequence"/>
</dbReference>
<comment type="similarity">
    <text evidence="2">Belongs to the SERBP1-HABP4 family.</text>
</comment>
<feature type="compositionally biased region" description="Basic and acidic residues" evidence="3">
    <location>
        <begin position="76"/>
        <end position="121"/>
    </location>
</feature>
<dbReference type="EMBL" id="JBFDAA010000008">
    <property type="protein sequence ID" value="KAL1130261.1"/>
    <property type="molecule type" value="Genomic_DNA"/>
</dbReference>
<dbReference type="AlphaFoldDB" id="A0ABD0YG21"/>
<feature type="compositionally biased region" description="Basic and acidic residues" evidence="3">
    <location>
        <begin position="27"/>
        <end position="55"/>
    </location>
</feature>
<keyword evidence="1" id="KW-0810">Translation regulation</keyword>
<evidence type="ECO:0000259" key="5">
    <source>
        <dbReference type="Pfam" id="PF16174"/>
    </source>
</evidence>
<sequence length="229" mass="26701">MAHTQYGIGVTKNRFELFDDEEEDPLEVLKVREQEKEARKKSRLSEKENKGKEPTQTKGKTQLIRKGIKESTQNLKLHDSQKAKEETFKSKYPPRIDRGERRYNGDREERNNRRNKDERPGTEFIPRYYQDYSQYEKREYRGEMRGFLRESGDTRGRGRGGLGGIGRGGISRGGSRGRGQRPAYDNRGKREYERQSGSDKTYYFSGVKPVDKRDGSGAHNWGTHRDDLE</sequence>